<dbReference type="PANTHER" id="PTHR10458:SF22">
    <property type="entry name" value="PEPTIDE DEFORMYLASE"/>
    <property type="match status" value="1"/>
</dbReference>
<keyword evidence="2" id="KW-0479">Metal-binding</keyword>
<sequence>MRLKITYYGNPLLRKKAQPVGSLTPEVKQLAQDMVETMFLENGIGLAANQVGSLLRIFVTAVPKKDDEGRLQPGQVKVYINPEIIEFSDDKVVYNEGCLSIPGLRGEVSRPFRVKIRALDIDGNAFEEELEGLDSVCVCHENDHLNGVLFIDRIKGKERDEMEKKLKQIKKDYHLGQ</sequence>
<name>A0A0H5DNW6_9BACT</name>
<evidence type="ECO:0000256" key="1">
    <source>
        <dbReference type="ARBA" id="ARBA00010759"/>
    </source>
</evidence>
<dbReference type="PANTHER" id="PTHR10458">
    <property type="entry name" value="PEPTIDE DEFORMYLASE"/>
    <property type="match status" value="1"/>
</dbReference>
<dbReference type="GO" id="GO:0042586">
    <property type="term" value="F:peptide deformylase activity"/>
    <property type="evidence" value="ECO:0007669"/>
    <property type="project" value="UniProtKB-UniRule"/>
</dbReference>
<feature type="binding site" evidence="2">
    <location>
        <position position="144"/>
    </location>
    <ligand>
        <name>Fe cation</name>
        <dbReference type="ChEBI" id="CHEBI:24875"/>
    </ligand>
</feature>
<dbReference type="SUPFAM" id="SSF56420">
    <property type="entry name" value="Peptide deformylase"/>
    <property type="match status" value="1"/>
</dbReference>
<dbReference type="InterPro" id="IPR036821">
    <property type="entry name" value="Peptide_deformylase_sf"/>
</dbReference>
<comment type="similarity">
    <text evidence="1 2">Belongs to the polypeptide deformylase family.</text>
</comment>
<dbReference type="PRINTS" id="PR01576">
    <property type="entry name" value="PDEFORMYLASE"/>
</dbReference>
<protein>
    <recommendedName>
        <fullName evidence="2">Peptide deformylase</fullName>
        <shortName evidence="2">PDF</shortName>
        <ecNumber evidence="2">3.5.1.88</ecNumber>
    </recommendedName>
    <alternativeName>
        <fullName evidence="2">Polypeptide deformylase</fullName>
    </alternativeName>
</protein>
<keyword evidence="2" id="KW-0378">Hydrolase</keyword>
<organism evidence="3 4">
    <name type="scientific">Estrella lausannensis</name>
    <dbReference type="NCBI Taxonomy" id="483423"/>
    <lineage>
        <taxon>Bacteria</taxon>
        <taxon>Pseudomonadati</taxon>
        <taxon>Chlamydiota</taxon>
        <taxon>Chlamydiia</taxon>
        <taxon>Parachlamydiales</taxon>
        <taxon>Candidatus Criblamydiaceae</taxon>
        <taxon>Estrella</taxon>
    </lineage>
</organism>
<dbReference type="GO" id="GO:0046872">
    <property type="term" value="F:metal ion binding"/>
    <property type="evidence" value="ECO:0007669"/>
    <property type="project" value="UniProtKB-KW"/>
</dbReference>
<dbReference type="EMBL" id="CWGJ01000011">
    <property type="protein sequence ID" value="CRX38101.1"/>
    <property type="molecule type" value="Genomic_DNA"/>
</dbReference>
<feature type="binding site" evidence="2">
    <location>
        <position position="98"/>
    </location>
    <ligand>
        <name>Fe cation</name>
        <dbReference type="ChEBI" id="CHEBI:24875"/>
    </ligand>
</feature>
<dbReference type="OrthoDB" id="9784988at2"/>
<feature type="active site" evidence="2">
    <location>
        <position position="141"/>
    </location>
</feature>
<proteinExistence type="inferred from homology"/>
<dbReference type="Pfam" id="PF01327">
    <property type="entry name" value="Pep_deformylase"/>
    <property type="match status" value="1"/>
</dbReference>
<dbReference type="InterPro" id="IPR023635">
    <property type="entry name" value="Peptide_deformylase"/>
</dbReference>
<dbReference type="Gene3D" id="3.90.45.10">
    <property type="entry name" value="Peptide deformylase"/>
    <property type="match status" value="1"/>
</dbReference>
<dbReference type="NCBIfam" id="TIGR00079">
    <property type="entry name" value="pept_deformyl"/>
    <property type="match status" value="1"/>
</dbReference>
<reference evidence="4" key="1">
    <citation type="submission" date="2015-06" db="EMBL/GenBank/DDBJ databases">
        <authorList>
            <person name="Bertelli C."/>
        </authorList>
    </citation>
    <scope>NUCLEOTIDE SEQUENCE [LARGE SCALE GENOMIC DNA]</scope>
    <source>
        <strain evidence="4">CRIB-30</strain>
    </source>
</reference>
<dbReference type="PIRSF" id="PIRSF004749">
    <property type="entry name" value="Pep_def"/>
    <property type="match status" value="1"/>
</dbReference>
<evidence type="ECO:0000256" key="2">
    <source>
        <dbReference type="HAMAP-Rule" id="MF_00163"/>
    </source>
</evidence>
<keyword evidence="2" id="KW-0648">Protein biosynthesis</keyword>
<keyword evidence="4" id="KW-1185">Reference proteome</keyword>
<evidence type="ECO:0000313" key="3">
    <source>
        <dbReference type="EMBL" id="CRX38101.1"/>
    </source>
</evidence>
<dbReference type="RefSeq" id="WP_098037951.1">
    <property type="nucleotide sequence ID" value="NZ_CWGJ01000011.1"/>
</dbReference>
<evidence type="ECO:0000313" key="4">
    <source>
        <dbReference type="Proteomes" id="UP000220251"/>
    </source>
</evidence>
<feature type="binding site" evidence="2">
    <location>
        <position position="140"/>
    </location>
    <ligand>
        <name>Fe cation</name>
        <dbReference type="ChEBI" id="CHEBI:24875"/>
    </ligand>
</feature>
<dbReference type="EC" id="3.5.1.88" evidence="2"/>
<dbReference type="HAMAP" id="MF_00163">
    <property type="entry name" value="Pep_deformylase"/>
    <property type="match status" value="1"/>
</dbReference>
<dbReference type="AlphaFoldDB" id="A0A0H5DNW6"/>
<accession>A0A0H5DNW6</accession>
<gene>
    <name evidence="2" type="primary">def</name>
    <name evidence="3" type="ORF">ELAC_0749</name>
</gene>
<dbReference type="NCBIfam" id="NF001159">
    <property type="entry name" value="PRK00150.1-3"/>
    <property type="match status" value="1"/>
</dbReference>
<dbReference type="GO" id="GO:0006412">
    <property type="term" value="P:translation"/>
    <property type="evidence" value="ECO:0007669"/>
    <property type="project" value="UniProtKB-UniRule"/>
</dbReference>
<comment type="function">
    <text evidence="2">Removes the formyl group from the N-terminal Met of newly synthesized proteins. Requires at least a dipeptide for an efficient rate of reaction. N-terminal L-methionine is a prerequisite for activity but the enzyme has broad specificity at other positions.</text>
</comment>
<comment type="cofactor">
    <cofactor evidence="2">
        <name>Fe(2+)</name>
        <dbReference type="ChEBI" id="CHEBI:29033"/>
    </cofactor>
    <text evidence="2">Binds 1 Fe(2+) ion.</text>
</comment>
<comment type="catalytic activity">
    <reaction evidence="2">
        <text>N-terminal N-formyl-L-methionyl-[peptide] + H2O = N-terminal L-methionyl-[peptide] + formate</text>
        <dbReference type="Rhea" id="RHEA:24420"/>
        <dbReference type="Rhea" id="RHEA-COMP:10639"/>
        <dbReference type="Rhea" id="RHEA-COMP:10640"/>
        <dbReference type="ChEBI" id="CHEBI:15377"/>
        <dbReference type="ChEBI" id="CHEBI:15740"/>
        <dbReference type="ChEBI" id="CHEBI:49298"/>
        <dbReference type="ChEBI" id="CHEBI:64731"/>
        <dbReference type="EC" id="3.5.1.88"/>
    </reaction>
</comment>
<keyword evidence="2" id="KW-0408">Iron</keyword>
<dbReference type="Proteomes" id="UP000220251">
    <property type="component" value="Unassembled WGS sequence"/>
</dbReference>
<dbReference type="CDD" id="cd00487">
    <property type="entry name" value="Pep_deformylase"/>
    <property type="match status" value="1"/>
</dbReference>